<proteinExistence type="predicted"/>
<dbReference type="InterPro" id="IPR001466">
    <property type="entry name" value="Beta-lactam-related"/>
</dbReference>
<dbReference type="EMBL" id="CP003379">
    <property type="protein sequence ID" value="AFL89244.1"/>
    <property type="molecule type" value="Genomic_DNA"/>
</dbReference>
<evidence type="ECO:0000259" key="4">
    <source>
        <dbReference type="Pfam" id="PF00144"/>
    </source>
</evidence>
<dbReference type="GO" id="GO:0016020">
    <property type="term" value="C:membrane"/>
    <property type="evidence" value="ECO:0007669"/>
    <property type="project" value="UniProtKB-SubCell"/>
</dbReference>
<keyword evidence="6" id="KW-1185">Reference proteome</keyword>
<feature type="chain" id="PRO_5003684030" evidence="3">
    <location>
        <begin position="24"/>
        <end position="359"/>
    </location>
</feature>
<dbReference type="PROSITE" id="PS51257">
    <property type="entry name" value="PROKAR_LIPOPROTEIN"/>
    <property type="match status" value="1"/>
</dbReference>
<dbReference type="InterPro" id="IPR012338">
    <property type="entry name" value="Beta-lactam/transpept-like"/>
</dbReference>
<feature type="signal peptide" evidence="3">
    <location>
        <begin position="1"/>
        <end position="23"/>
    </location>
</feature>
<organism evidence="5 6">
    <name type="scientific">Terriglobus roseus (strain DSM 18391 / NRRL B-41598 / KBS 63)</name>
    <dbReference type="NCBI Taxonomy" id="926566"/>
    <lineage>
        <taxon>Bacteria</taxon>
        <taxon>Pseudomonadati</taxon>
        <taxon>Acidobacteriota</taxon>
        <taxon>Terriglobia</taxon>
        <taxon>Terriglobales</taxon>
        <taxon>Acidobacteriaceae</taxon>
        <taxon>Terriglobus</taxon>
    </lineage>
</organism>
<evidence type="ECO:0000313" key="6">
    <source>
        <dbReference type="Proteomes" id="UP000006056"/>
    </source>
</evidence>
<accession>I3ZJ26</accession>
<dbReference type="InterPro" id="IPR050491">
    <property type="entry name" value="AmpC-like"/>
</dbReference>
<evidence type="ECO:0000313" key="5">
    <source>
        <dbReference type="EMBL" id="AFL89244.1"/>
    </source>
</evidence>
<sequence length="359" mass="38382">MKPSLRALVSLATALACASSAFPQSTPGSGATPVEKRMDQIVKSYAASNAFMGTVLVSEGDHVLLNQGYGSADLEWNIPNAPDTRLRIGSLTKQFTAALVLLLQQDGKLDIKDPVSKYLPDAPQTWQKVTLAELMGNTSGIPDFTGFKEMPAWGMTSHTVDEELDFFKNKPLDFEPGSKWAYSSSGFEVLGAVIEKVTGKSYGDQLQARIFDPLEMKSTGLDVDGLILTKRAQGYRPGTSGLLSVRSLSMSVPWAAGSMYSTTQDLLKWERALFGGQVLNKNSLKLMTTPGKGGYGLGVYVTANKTGTTIVTHGGAIAGFKTSLSYVPDRRIAVVVLSNVEGEAANSVADQLLTVALDQ</sequence>
<evidence type="ECO:0000256" key="1">
    <source>
        <dbReference type="ARBA" id="ARBA00004370"/>
    </source>
</evidence>
<evidence type="ECO:0000256" key="2">
    <source>
        <dbReference type="ARBA" id="ARBA00023136"/>
    </source>
</evidence>
<dbReference type="Proteomes" id="UP000006056">
    <property type="component" value="Chromosome"/>
</dbReference>
<evidence type="ECO:0000256" key="3">
    <source>
        <dbReference type="SAM" id="SignalP"/>
    </source>
</evidence>
<dbReference type="SUPFAM" id="SSF56601">
    <property type="entry name" value="beta-lactamase/transpeptidase-like"/>
    <property type="match status" value="1"/>
</dbReference>
<feature type="domain" description="Beta-lactamase-related" evidence="4">
    <location>
        <begin position="39"/>
        <end position="348"/>
    </location>
</feature>
<comment type="subcellular location">
    <subcellularLocation>
        <location evidence="1">Membrane</location>
    </subcellularLocation>
</comment>
<dbReference type="HOGENOM" id="CLU_020027_0_2_0"/>
<dbReference type="eggNOG" id="COG1680">
    <property type="taxonomic scope" value="Bacteria"/>
</dbReference>
<dbReference type="Pfam" id="PF00144">
    <property type="entry name" value="Beta-lactamase"/>
    <property type="match status" value="1"/>
</dbReference>
<dbReference type="AlphaFoldDB" id="I3ZJ26"/>
<keyword evidence="3" id="KW-0732">Signal</keyword>
<keyword evidence="2" id="KW-0472">Membrane</keyword>
<reference evidence="5 6" key="1">
    <citation type="submission" date="2012-06" db="EMBL/GenBank/DDBJ databases">
        <title>Complete genome of Terriglobus roseus DSM 18391.</title>
        <authorList>
            <consortium name="US DOE Joint Genome Institute (JGI-PGF)"/>
            <person name="Lucas S."/>
            <person name="Copeland A."/>
            <person name="Lapidus A."/>
            <person name="Glavina del Rio T."/>
            <person name="Dalin E."/>
            <person name="Tice H."/>
            <person name="Bruce D."/>
            <person name="Goodwin L."/>
            <person name="Pitluck S."/>
            <person name="Peters L."/>
            <person name="Mikhailova N."/>
            <person name="Munk A.C.C."/>
            <person name="Kyrpides N."/>
            <person name="Mavromatis K."/>
            <person name="Ivanova N."/>
            <person name="Brettin T."/>
            <person name="Detter J.C."/>
            <person name="Han C."/>
            <person name="Larimer F."/>
            <person name="Land M."/>
            <person name="Hauser L."/>
            <person name="Markowitz V."/>
            <person name="Cheng J.-F."/>
            <person name="Hugenholtz P."/>
            <person name="Woyke T."/>
            <person name="Wu D."/>
            <person name="Brambilla E."/>
            <person name="Klenk H.-P."/>
            <person name="Eisen J.A."/>
        </authorList>
    </citation>
    <scope>NUCLEOTIDE SEQUENCE [LARGE SCALE GENOMIC DNA]</scope>
    <source>
        <strain evidence="6">DSM 18391 / NRRL B-41598 / KBS 63</strain>
    </source>
</reference>
<dbReference type="KEGG" id="trs:Terro_3012"/>
<dbReference type="PANTHER" id="PTHR46825:SF11">
    <property type="entry name" value="PENICILLIN-BINDING PROTEIN 4"/>
    <property type="match status" value="1"/>
</dbReference>
<protein>
    <submittedName>
        <fullName evidence="5">Penicillin-binding protein, beta-lactamase class C</fullName>
    </submittedName>
</protein>
<dbReference type="PANTHER" id="PTHR46825">
    <property type="entry name" value="D-ALANYL-D-ALANINE-CARBOXYPEPTIDASE/ENDOPEPTIDASE AMPH"/>
    <property type="match status" value="1"/>
</dbReference>
<dbReference type="Gene3D" id="3.40.710.10">
    <property type="entry name" value="DD-peptidase/beta-lactamase superfamily"/>
    <property type="match status" value="1"/>
</dbReference>
<dbReference type="STRING" id="926566.Terro_3012"/>
<gene>
    <name evidence="5" type="ordered locus">Terro_3012</name>
</gene>
<name>I3ZJ26_TERRK</name>